<dbReference type="InterPro" id="IPR027417">
    <property type="entry name" value="P-loop_NTPase"/>
</dbReference>
<keyword evidence="3" id="KW-0175">Coiled coil</keyword>
<proteinExistence type="predicted"/>
<evidence type="ECO:0000256" key="3">
    <source>
        <dbReference type="SAM" id="Coils"/>
    </source>
</evidence>
<sequence length="2350" mass="256732">MKPTLAAAQLRGSLMQYLTTTYALADEDTRRALERFLGDPESGIFRGPYLRIRTPFHQADETWRSALEWDPGLPPYRHQAQAWQRLSTLHSPAQPTLVTTGTGSGKTESFLVPVLDHCRREKARGRSGVKAVLLYPMNALATDQAGRIGEYLERPELAQVTAGLYIGDRPDTDFRRVLTRREEMRISPPDVLVTNYKMLDLLLQRAEDRPLWEGAEPAYVVLDEFHTYDGAQGTDVAMLLRRLGASVGASREGRPLGSACPVATSATLGEGGGDSDGIRQVAEQVFGVPFGPESVIGERRQSADEFVGEVDYELPEPPGPRKVIEASGGPGVESDPDRLDLDGLAEAMLGRRGLDAFQIGRLLKKHDFTHGVLALLGGDPLDEWGLRDRMARFGYAWARTAKENPRLALEALSRFVALLASARDPESTERRPRPLVHIEAHLWVRPVSRVLSGVSGVPEFRWYEDERTTARTAALQSAPSAEDESGDWPSGDARRPDPLPGSDTVRRSAQAFLPAVYCRTCGRSGWAALSPEADPQKLETNPQKIWRAGVGRDKRRLRYFISATPAEAREALGRVSRIAAGPQRLAPRLAALSGPSEYAQYEDDPPPCEARHQTPRADPRQSGKHAPGALTGGSGRPAAGGVDPMSVVVLDGAQSTYRMPVAEDAEDLQDAWFARAILEKKTADRSAMDDRCPACATDNGIRFLGTALAALASAAVTQLFTGGHEIALAPEERKTLLFNDSTQDAAHRAGYVANASYKFSLRSLLAHELGAGNEPLRLNDLIGNVLDSVDDAQALAAVVPPDLHDEAGVDRLLSGRGTGNAATWKLIGERLAFATVMEFGLRSRLGRTLELTRTTAAEVVIENPARIASLARDVHLQLPGQLVTGDSLPSVDRYLAFVRGVLERMRLRGAVRHRWLETWIKEAGVNQYLISGGRPPGMPAFPEGYVAPPRFLLDGVKEKSRFDSVAGRGAWYQDWTRRCLGLDDAGATEYLRRLLPVLAEEDLLAARTAQDRTTRVYGLQPGHIEVRLLDDAVVNKAFVACEDCGWQQVVAPERRTRWYGHPCPRYRCKGFLTPPQDGAASTGSGSGSFGSRLERDYRGDYYRRLYLTGGTYRVVTAEHTGMLTRPERESVERTFRAGTHYTDPNVLSCTPTLELGIDIGDLSAVLLGSLPKGPANYVQRAGRAGRKTGNALVVAFGGRQARDRYYLDDPAEMIAGDIVPPGCYLSAVEILRRQYTAHLLDLAARGALTTADGETLMPAPRLASALFGSTGWVRDLSDAALTHGARLVARFLALFPAARDGGDDGGVSEHAAEELRVYAAEGIARALADAEEDWTARREELRRRIAAIDEAVDQLVPEDREQGAERRELLAERRVTGGLLGTLSRAAANGALVDLGLLPNYSLTDSVTHLEGTLYWKEMAEEGGEPTYRSEVRDYERSRKLALTELAPGNSFYVGGYKHVVRALDVGSPERRAWRLWRLCPGCGFVRTENAQEDTSPCPRCGSREIADAGCVQYVLQPKRVFARDKRDDARVRDDRDERVRKTYAVLDAVDIDPKHLAPGSWRHTSAVFGADFTRRAVVRTLNLGVDRQDGSSTVPLAGDDVRLNPFYVCTSCGGATADGRPVADQPQHALSESLARSTRASAHHQLWCPRRRLRGGGEEQGAGQDVPLLLAHELTTEAVRILLPASVSRVTERMASFTAALFAGIAARYGGDPDHLEITTASMPEAGSDWPRRFLVVYDRLPGGTGYLHRLASPSGFKEVLLKAREVIEGCECREKGLDGCHRCLLRGVRPALYDKVSRQEVRQMLDELLGTDGERWDTAEVATTQHIPMEAQAESDLEVMFLDTLREWAQLPDSRATADTYITPTGTHVLDLRLTASDGTTLSWRVSQQRAFDGTRPDVLFERVDAPGPRVALYLDGYAYHAAPEHNRVASDAEKRTRLRADGLRVFQLTYPDVREWQRRVRDTGYAGAGPADPVWRPYREQGVADARAYYSRVRGGLPGELPETVWVNPADLLLAYLRQPDAERWQWRAEAALAGLAKARGRGGRPAPGSVGDQIAAALRGRVPEDASGAAGRVQVLTASDASGCLLVCAADGREKPPVWTGLVLLDDTTAARADEDAHKRRWQAWLYWSNVLQFLDHGGGDGVQLAVSGLEHFATERLAVAGGGGVLLSVRTEIVTPEPSPSLPVAQPQPSGGRPPRDSAWVEALDLLDPDEPGLAELAEALANHGDVPPPEVGYELDVRGGWMAELAWPATRVAVVSAPRPEAGQDDDPEAADRDKAFRAAGWSVRPAADWRIDEITEALGITGRPLQSDARPHAQPHTQPSEDATGHDRRDGIAQEDDGENGPQ</sequence>
<evidence type="ECO:0000313" key="7">
    <source>
        <dbReference type="EMBL" id="MCT2590732.1"/>
    </source>
</evidence>
<dbReference type="Proteomes" id="UP001156389">
    <property type="component" value="Unassembled WGS sequence"/>
</dbReference>
<dbReference type="InterPro" id="IPR001650">
    <property type="entry name" value="Helicase_C-like"/>
</dbReference>
<keyword evidence="7" id="KW-0347">Helicase</keyword>
<protein>
    <submittedName>
        <fullName evidence="7">DEAD/DEAH box helicase</fullName>
    </submittedName>
</protein>
<dbReference type="InterPro" id="IPR011545">
    <property type="entry name" value="DEAD/DEAH_box_helicase_dom"/>
</dbReference>
<dbReference type="Pfam" id="PF00270">
    <property type="entry name" value="DEAD"/>
    <property type="match status" value="1"/>
</dbReference>
<dbReference type="EMBL" id="JAJAGO010000005">
    <property type="protein sequence ID" value="MCT2590732.1"/>
    <property type="molecule type" value="Genomic_DNA"/>
</dbReference>
<organism evidence="7 8">
    <name type="scientific">Streptomyces gossypii</name>
    <dbReference type="NCBI Taxonomy" id="2883101"/>
    <lineage>
        <taxon>Bacteria</taxon>
        <taxon>Bacillati</taxon>
        <taxon>Actinomycetota</taxon>
        <taxon>Actinomycetes</taxon>
        <taxon>Kitasatosporales</taxon>
        <taxon>Streptomycetaceae</taxon>
        <taxon>Streptomyces</taxon>
    </lineage>
</organism>
<comment type="caution">
    <text evidence="7">The sequence shown here is derived from an EMBL/GenBank/DDBJ whole genome shotgun (WGS) entry which is preliminary data.</text>
</comment>
<feature type="compositionally biased region" description="Basic and acidic residues" evidence="4">
    <location>
        <begin position="609"/>
        <end position="621"/>
    </location>
</feature>
<dbReference type="SMART" id="SM00487">
    <property type="entry name" value="DEXDc"/>
    <property type="match status" value="1"/>
</dbReference>
<evidence type="ECO:0000256" key="1">
    <source>
        <dbReference type="ARBA" id="ARBA00022741"/>
    </source>
</evidence>
<evidence type="ECO:0000259" key="5">
    <source>
        <dbReference type="PROSITE" id="PS51192"/>
    </source>
</evidence>
<dbReference type="SMART" id="SM00490">
    <property type="entry name" value="HELICc"/>
    <property type="match status" value="1"/>
</dbReference>
<gene>
    <name evidence="7" type="ORF">LHJ74_12565</name>
</gene>
<dbReference type="InterPro" id="IPR018973">
    <property type="entry name" value="MZB"/>
</dbReference>
<feature type="region of interest" description="Disordered" evidence="4">
    <location>
        <begin position="471"/>
        <end position="505"/>
    </location>
</feature>
<feature type="domain" description="Helicase C-terminal" evidence="6">
    <location>
        <begin position="1055"/>
        <end position="1231"/>
    </location>
</feature>
<dbReference type="Pfam" id="PF00271">
    <property type="entry name" value="Helicase_C"/>
    <property type="match status" value="1"/>
</dbReference>
<feature type="region of interest" description="Disordered" evidence="4">
    <location>
        <begin position="2307"/>
        <end position="2350"/>
    </location>
</feature>
<evidence type="ECO:0000256" key="4">
    <source>
        <dbReference type="SAM" id="MobiDB-lite"/>
    </source>
</evidence>
<dbReference type="SUPFAM" id="SSF52540">
    <property type="entry name" value="P-loop containing nucleoside triphosphate hydrolases"/>
    <property type="match status" value="2"/>
</dbReference>
<dbReference type="RefSeq" id="WP_260218049.1">
    <property type="nucleotide sequence ID" value="NZ_JAJAGO010000005.1"/>
</dbReference>
<feature type="region of interest" description="Disordered" evidence="4">
    <location>
        <begin position="311"/>
        <end position="337"/>
    </location>
</feature>
<dbReference type="PROSITE" id="PS51194">
    <property type="entry name" value="HELICASE_CTER"/>
    <property type="match status" value="1"/>
</dbReference>
<dbReference type="Gene3D" id="3.40.50.300">
    <property type="entry name" value="P-loop containing nucleotide triphosphate hydrolases"/>
    <property type="match status" value="2"/>
</dbReference>
<evidence type="ECO:0000256" key="2">
    <source>
        <dbReference type="ARBA" id="ARBA00022840"/>
    </source>
</evidence>
<reference evidence="7 8" key="1">
    <citation type="submission" date="2021-10" db="EMBL/GenBank/DDBJ databases">
        <title>Streptomyces gossypii sp. nov., isolated from soil collected from cotton field.</title>
        <authorList>
            <person name="Ge X."/>
            <person name="Chen X."/>
            <person name="Liu W."/>
        </authorList>
    </citation>
    <scope>NUCLEOTIDE SEQUENCE [LARGE SCALE GENOMIC DNA]</scope>
    <source>
        <strain evidence="7 8">N2-109</strain>
    </source>
</reference>
<dbReference type="GO" id="GO:0004386">
    <property type="term" value="F:helicase activity"/>
    <property type="evidence" value="ECO:0007669"/>
    <property type="project" value="UniProtKB-KW"/>
</dbReference>
<feature type="coiled-coil region" evidence="3">
    <location>
        <begin position="1324"/>
        <end position="1351"/>
    </location>
</feature>
<accession>A0ABT2JS68</accession>
<evidence type="ECO:0000313" key="8">
    <source>
        <dbReference type="Proteomes" id="UP001156389"/>
    </source>
</evidence>
<feature type="region of interest" description="Disordered" evidence="4">
    <location>
        <begin position="596"/>
        <end position="643"/>
    </location>
</feature>
<keyword evidence="7" id="KW-0378">Hydrolase</keyword>
<feature type="compositionally biased region" description="Basic and acidic residues" evidence="4">
    <location>
        <begin position="2330"/>
        <end position="2339"/>
    </location>
</feature>
<evidence type="ECO:0000259" key="6">
    <source>
        <dbReference type="PROSITE" id="PS51194"/>
    </source>
</evidence>
<dbReference type="PROSITE" id="PS51192">
    <property type="entry name" value="HELICASE_ATP_BIND_1"/>
    <property type="match status" value="1"/>
</dbReference>
<dbReference type="Pfam" id="PF09369">
    <property type="entry name" value="MZB"/>
    <property type="match status" value="1"/>
</dbReference>
<dbReference type="InterPro" id="IPR014001">
    <property type="entry name" value="Helicase_ATP-bd"/>
</dbReference>
<dbReference type="PANTHER" id="PTHR47957:SF3">
    <property type="entry name" value="ATP-DEPENDENT HELICASE HRQ1"/>
    <property type="match status" value="1"/>
</dbReference>
<feature type="region of interest" description="Disordered" evidence="4">
    <location>
        <begin position="2181"/>
        <end position="2202"/>
    </location>
</feature>
<keyword evidence="8" id="KW-1185">Reference proteome</keyword>
<dbReference type="PANTHER" id="PTHR47957">
    <property type="entry name" value="ATP-DEPENDENT HELICASE HRQ1"/>
    <property type="match status" value="1"/>
</dbReference>
<keyword evidence="1" id="KW-0547">Nucleotide-binding</keyword>
<feature type="domain" description="Helicase ATP-binding" evidence="5">
    <location>
        <begin position="87"/>
        <end position="270"/>
    </location>
</feature>
<keyword evidence="2" id="KW-0067">ATP-binding</keyword>
<name>A0ABT2JS68_9ACTN</name>
<feature type="compositionally biased region" description="Acidic residues" evidence="4">
    <location>
        <begin position="2340"/>
        <end position="2350"/>
    </location>
</feature>